<keyword evidence="4" id="KW-1185">Reference proteome</keyword>
<comment type="caution">
    <text evidence="3">The sequence shown here is derived from an EMBL/GenBank/DDBJ whole genome shotgun (WGS) entry which is preliminary data.</text>
</comment>
<gene>
    <name evidence="3" type="ORF">AB3X52_15335</name>
</gene>
<dbReference type="InterPro" id="IPR000639">
    <property type="entry name" value="Epox_hydrolase-like"/>
</dbReference>
<keyword evidence="1 3" id="KW-0378">Hydrolase</keyword>
<dbReference type="Pfam" id="PF12697">
    <property type="entry name" value="Abhydrolase_6"/>
    <property type="match status" value="1"/>
</dbReference>
<dbReference type="Proteomes" id="UP001556631">
    <property type="component" value="Unassembled WGS sequence"/>
</dbReference>
<evidence type="ECO:0000313" key="3">
    <source>
        <dbReference type="EMBL" id="MEX0429000.1"/>
    </source>
</evidence>
<dbReference type="InterPro" id="IPR000073">
    <property type="entry name" value="AB_hydrolase_1"/>
</dbReference>
<proteinExistence type="predicted"/>
<dbReference type="GO" id="GO:0016787">
    <property type="term" value="F:hydrolase activity"/>
    <property type="evidence" value="ECO:0007669"/>
    <property type="project" value="UniProtKB-KW"/>
</dbReference>
<accession>A0ABV3T2I9</accession>
<organism evidence="3 4">
    <name type="scientific">Nocardioides eburneus</name>
    <dbReference type="NCBI Taxonomy" id="3231482"/>
    <lineage>
        <taxon>Bacteria</taxon>
        <taxon>Bacillati</taxon>
        <taxon>Actinomycetota</taxon>
        <taxon>Actinomycetes</taxon>
        <taxon>Propionibacteriales</taxon>
        <taxon>Nocardioidaceae</taxon>
        <taxon>Nocardioides</taxon>
    </lineage>
</organism>
<dbReference type="SUPFAM" id="SSF53474">
    <property type="entry name" value="alpha/beta-Hydrolases"/>
    <property type="match status" value="1"/>
</dbReference>
<name>A0ABV3T2I9_9ACTN</name>
<evidence type="ECO:0000256" key="1">
    <source>
        <dbReference type="ARBA" id="ARBA00022801"/>
    </source>
</evidence>
<dbReference type="InterPro" id="IPR029058">
    <property type="entry name" value="AB_hydrolase_fold"/>
</dbReference>
<evidence type="ECO:0000259" key="2">
    <source>
        <dbReference type="Pfam" id="PF12697"/>
    </source>
</evidence>
<evidence type="ECO:0000313" key="4">
    <source>
        <dbReference type="Proteomes" id="UP001556631"/>
    </source>
</evidence>
<dbReference type="RefSeq" id="WP_367994969.1">
    <property type="nucleotide sequence ID" value="NZ_JBFPJR010000030.1"/>
</dbReference>
<sequence length="267" mass="29520">MSTTGTDLHVARYGEAGSRVVFCHGLFGQGRNWTQIAKALADAHRTVLVDLPNHGRSPWHERFDYVAMADEVAGLLDAEGPAALVGHSMGGKVAMLLALRRPDLVERLCVVDMSPVTYHRTDVFEGFVAAMRSLDLSTLSGRQEADDRLAEAVPDPGVRGFLLQNLRRDRDSGGANGWRWQMNLDVLGDSLGDLASWPEDRLTGVAAYDGPVLWIAGQDSGYVKPEYDAAMTRWFPRKRLVTIKGAGHWVHSEQPQIFVEVLRRFLA</sequence>
<dbReference type="Gene3D" id="3.40.50.1820">
    <property type="entry name" value="alpha/beta hydrolase"/>
    <property type="match status" value="1"/>
</dbReference>
<feature type="domain" description="AB hydrolase-1" evidence="2">
    <location>
        <begin position="20"/>
        <end position="260"/>
    </location>
</feature>
<dbReference type="PANTHER" id="PTHR46118:SF4">
    <property type="entry name" value="PROTEIN ABHD11"/>
    <property type="match status" value="1"/>
</dbReference>
<dbReference type="EMBL" id="JBFPJR010000030">
    <property type="protein sequence ID" value="MEX0429000.1"/>
    <property type="molecule type" value="Genomic_DNA"/>
</dbReference>
<reference evidence="3 4" key="1">
    <citation type="submission" date="2024-07" db="EMBL/GenBank/DDBJ databases">
        <authorList>
            <person name="Lee S."/>
            <person name="Kang M."/>
        </authorList>
    </citation>
    <scope>NUCLEOTIDE SEQUENCE [LARGE SCALE GENOMIC DNA]</scope>
    <source>
        <strain evidence="3 4">DS6</strain>
    </source>
</reference>
<dbReference type="PRINTS" id="PR00412">
    <property type="entry name" value="EPOXHYDRLASE"/>
</dbReference>
<dbReference type="PRINTS" id="PR00111">
    <property type="entry name" value="ABHYDROLASE"/>
</dbReference>
<dbReference type="PANTHER" id="PTHR46118">
    <property type="entry name" value="PROTEIN ABHD11"/>
    <property type="match status" value="1"/>
</dbReference>
<protein>
    <submittedName>
        <fullName evidence="3">Alpha/beta fold hydrolase</fullName>
    </submittedName>
</protein>